<dbReference type="PANTHER" id="PTHR33099:SF7">
    <property type="entry name" value="MYND-TYPE DOMAIN-CONTAINING PROTEIN"/>
    <property type="match status" value="1"/>
</dbReference>
<dbReference type="GeneID" id="59329022"/>
<protein>
    <recommendedName>
        <fullName evidence="4">Prolyl 4-hydroxylase alpha subunit Fe(2+) 2OG dioxygenase domain-containing protein</fullName>
    </recommendedName>
</protein>
<dbReference type="AlphaFoldDB" id="A0A8H6FC85"/>
<evidence type="ECO:0008006" key="4">
    <source>
        <dbReference type="Google" id="ProtNLM"/>
    </source>
</evidence>
<comment type="caution">
    <text evidence="2">The sequence shown here is derived from an EMBL/GenBank/DDBJ whole genome shotgun (WGS) entry which is preliminary data.</text>
</comment>
<gene>
    <name evidence="2" type="ORF">HO133_000603</name>
</gene>
<reference evidence="2 3" key="1">
    <citation type="journal article" date="2020" name="Genomics">
        <title>Complete, high-quality genomes from long-read metagenomic sequencing of two wolf lichen thalli reveals enigmatic genome architecture.</title>
        <authorList>
            <person name="McKenzie S.K."/>
            <person name="Walston R.F."/>
            <person name="Allen J.L."/>
        </authorList>
    </citation>
    <scope>NUCLEOTIDE SEQUENCE [LARGE SCALE GENOMIC DNA]</scope>
    <source>
        <strain evidence="2">WasteWater1</strain>
    </source>
</reference>
<feature type="compositionally biased region" description="Basic and acidic residues" evidence="1">
    <location>
        <begin position="931"/>
        <end position="940"/>
    </location>
</feature>
<organism evidence="2 3">
    <name type="scientific">Letharia lupina</name>
    <dbReference type="NCBI Taxonomy" id="560253"/>
    <lineage>
        <taxon>Eukaryota</taxon>
        <taxon>Fungi</taxon>
        <taxon>Dikarya</taxon>
        <taxon>Ascomycota</taxon>
        <taxon>Pezizomycotina</taxon>
        <taxon>Lecanoromycetes</taxon>
        <taxon>OSLEUM clade</taxon>
        <taxon>Lecanoromycetidae</taxon>
        <taxon>Lecanorales</taxon>
        <taxon>Lecanorineae</taxon>
        <taxon>Parmeliaceae</taxon>
        <taxon>Letharia</taxon>
    </lineage>
</organism>
<dbReference type="RefSeq" id="XP_037151904.1">
    <property type="nucleotide sequence ID" value="XM_037291542.1"/>
</dbReference>
<dbReference type="PANTHER" id="PTHR33099">
    <property type="entry name" value="FE2OG DIOXYGENASE DOMAIN-CONTAINING PROTEIN"/>
    <property type="match status" value="1"/>
</dbReference>
<dbReference type="EMBL" id="JACCJB010000011">
    <property type="protein sequence ID" value="KAF6222558.1"/>
    <property type="molecule type" value="Genomic_DNA"/>
</dbReference>
<dbReference type="Gene3D" id="2.60.120.620">
    <property type="entry name" value="q2cbj1_9rhob like domain"/>
    <property type="match status" value="1"/>
</dbReference>
<keyword evidence="3" id="KW-1185">Reference proteome</keyword>
<evidence type="ECO:0000256" key="1">
    <source>
        <dbReference type="SAM" id="MobiDB-lite"/>
    </source>
</evidence>
<name>A0A8H6FC85_9LECA</name>
<evidence type="ECO:0000313" key="2">
    <source>
        <dbReference type="EMBL" id="KAF6222558.1"/>
    </source>
</evidence>
<accession>A0A8H6FC85</accession>
<feature type="region of interest" description="Disordered" evidence="1">
    <location>
        <begin position="931"/>
        <end position="960"/>
    </location>
</feature>
<evidence type="ECO:0000313" key="3">
    <source>
        <dbReference type="Proteomes" id="UP000593566"/>
    </source>
</evidence>
<sequence>MAGNSLDIKGDLCNYLQVIDSGKFATSGPLNGASNPGLFVKGIGKVGLPLSERDAADLSRASHEAPFGKGSETFVDPTVRKTLELNSSQFELRNPAWPSTLHEVVGKVAQELGVVDGASSIRAELHKLLLYEPGAFFNKHRDTEKAPGMFATLVIALPSEHTGGRVIVQLRDEEQTLETQGLCDFGCAYLAWYADVNHSVSKVESGYRLVLTYNLIHQASGSSRVASILSDHKQNLDKVLALWSKQDREIKSHSDYVYEKMVYILEHEYSEANICLDHLKGKDQLRTRYLSEACQDQGFCLFFAQFEYSQSGTVDENEDDPDWADHLNDADYHEFLNELESNWKLLTVFQSDGQQLAEDIDLEEEEILENADFTGIEPDEEECDGLTGNEGCTATHFYHRTCAVILPRTRRLNFVSVAREINVREYIATLLSEMQDEALSIASREELKKFCEMVIDAKKTPQKPRKGSVEDSYSFSWRKEESEIKGLSRVSDEELAFVGEATLRLNRPDLLEEVARVASRMLPIDLFPKLGKGLTDRDVSLWQNGIKMAILRIPNISERMRAVELFISSYRGATGSTAATMHNMQDIEREMAMSMTATESETIVVTAADAQTLIQFSTEYGEKYTFQVVLPLVKKHTSDIEFIVAFLTGLFRASEADKLRLEIVQNLFQDILGDVISDLQIQYREVGHEQLLNEYAKRRRFDYNGHVSQAAEDQSPRAMTAEKLASLFHSCEKLGLSREIDQLAEKIISHAPNANTVTFERVLLPLIKQLPPPVERASKIANPHSYRRLFRTVLSSYINTYVQPAPQKPTGLERQPRGCSLYCDDCVKLDAFLNNQQRAQVHFSLNGKRRDHIEERLRQSYCSTETIKRRTPYTLVVKKTGLEWENAMKEWKQRCEVAWKTVEEIGIEKLRGLLGEGWEDVVGFGGIMQDGREESGERRPFGNLAQGKGTSGAVETGANKVAGHVGPEIIDLDCE</sequence>
<dbReference type="Proteomes" id="UP000593566">
    <property type="component" value="Unassembled WGS sequence"/>
</dbReference>
<proteinExistence type="predicted"/>